<evidence type="ECO:0000259" key="2">
    <source>
        <dbReference type="Pfam" id="PF00582"/>
    </source>
</evidence>
<accession>A0A6I6F0B5</accession>
<dbReference type="Gene3D" id="3.40.50.620">
    <property type="entry name" value="HUPs"/>
    <property type="match status" value="2"/>
</dbReference>
<dbReference type="PANTHER" id="PTHR46268">
    <property type="entry name" value="STRESS RESPONSE PROTEIN NHAX"/>
    <property type="match status" value="1"/>
</dbReference>
<evidence type="ECO:0000313" key="3">
    <source>
        <dbReference type="EMBL" id="QGV77363.1"/>
    </source>
</evidence>
<organism evidence="3 4">
    <name type="scientific">Streptomyces ficellus</name>
    <dbReference type="NCBI Taxonomy" id="1977088"/>
    <lineage>
        <taxon>Bacteria</taxon>
        <taxon>Bacillati</taxon>
        <taxon>Actinomycetota</taxon>
        <taxon>Actinomycetes</taxon>
        <taxon>Kitasatosporales</taxon>
        <taxon>Streptomycetaceae</taxon>
        <taxon>Streptomyces</taxon>
    </lineage>
</organism>
<proteinExistence type="inferred from homology"/>
<sequence length="342" mass="37200">MHRAIRIREKRMGSFRLLRWLSLPRRHGRRGPPYSHDATERRIMRKTITVGVDGSAESNAAAAWAAREAVLRGLPLTLLQAGYEPTPRTHLPEIDVPAEREDRALDFISRRLLADHPGLRLVPHRIAEAPVPALLAAAESSRLLALGSHGFSSLEGFMVGSVALDVTARARGPVVLVRAGERAQDERARAPYGGSAPRAPFRRVVLGLDLEHPGEELLSFAFEAAKVRATSLTAVYAWKAPALRPHGRTGGPVSPAEADTMRNATRLSLAAVLHPWREKYPEVAVTERLVEERAAPSLRLAAEDASLLVVGHRADAGMRLGPVTHAMIHHAACPLAVVPHNP</sequence>
<dbReference type="Pfam" id="PF00582">
    <property type="entry name" value="Usp"/>
    <property type="match status" value="2"/>
</dbReference>
<evidence type="ECO:0000313" key="4">
    <source>
        <dbReference type="Proteomes" id="UP000422572"/>
    </source>
</evidence>
<dbReference type="OrthoDB" id="4867015at2"/>
<name>A0A6I6F0B5_9ACTN</name>
<protein>
    <submittedName>
        <fullName evidence="3">Universal stress protein</fullName>
    </submittedName>
</protein>
<dbReference type="PRINTS" id="PR01438">
    <property type="entry name" value="UNVRSLSTRESS"/>
</dbReference>
<dbReference type="InterPro" id="IPR006016">
    <property type="entry name" value="UspA"/>
</dbReference>
<dbReference type="AlphaFoldDB" id="A0A6I6F0B5"/>
<dbReference type="SUPFAM" id="SSF52402">
    <property type="entry name" value="Adenine nucleotide alpha hydrolases-like"/>
    <property type="match status" value="2"/>
</dbReference>
<feature type="domain" description="UspA" evidence="2">
    <location>
        <begin position="44"/>
        <end position="178"/>
    </location>
</feature>
<dbReference type="InterPro" id="IPR006015">
    <property type="entry name" value="Universal_stress_UspA"/>
</dbReference>
<keyword evidence="4" id="KW-1185">Reference proteome</keyword>
<comment type="similarity">
    <text evidence="1">Belongs to the universal stress protein A family.</text>
</comment>
<feature type="domain" description="UspA" evidence="2">
    <location>
        <begin position="201"/>
        <end position="339"/>
    </location>
</feature>
<evidence type="ECO:0000256" key="1">
    <source>
        <dbReference type="ARBA" id="ARBA00008791"/>
    </source>
</evidence>
<dbReference type="KEGG" id="sfic:EIZ62_03155"/>
<dbReference type="PANTHER" id="PTHR46268:SF6">
    <property type="entry name" value="UNIVERSAL STRESS PROTEIN UP12"/>
    <property type="match status" value="1"/>
</dbReference>
<dbReference type="Proteomes" id="UP000422572">
    <property type="component" value="Chromosome"/>
</dbReference>
<dbReference type="EMBL" id="CP034279">
    <property type="protein sequence ID" value="QGV77363.1"/>
    <property type="molecule type" value="Genomic_DNA"/>
</dbReference>
<reference evidence="3 4" key="1">
    <citation type="submission" date="2018-12" db="EMBL/GenBank/DDBJ databases">
        <title>Complete genome sequence of Streptomyces ficellus NRRL8067, the producer of ficellomycin, feldamycin and nojirimycin.</title>
        <authorList>
            <person name="Zhang H."/>
            <person name="Yue R."/>
            <person name="Liu Y."/>
            <person name="Li M."/>
            <person name="Mu H."/>
            <person name="Zhang J."/>
        </authorList>
    </citation>
    <scope>NUCLEOTIDE SEQUENCE [LARGE SCALE GENOMIC DNA]</scope>
    <source>
        <strain evidence="3 4">NRRL 8067</strain>
    </source>
</reference>
<gene>
    <name evidence="3" type="ORF">EIZ62_03155</name>
</gene>
<dbReference type="InterPro" id="IPR014729">
    <property type="entry name" value="Rossmann-like_a/b/a_fold"/>
</dbReference>